<dbReference type="InterPro" id="IPR030378">
    <property type="entry name" value="G_CP_dom"/>
</dbReference>
<dbReference type="FunFam" id="1.10.1580.10:FF:000002">
    <property type="entry name" value="Guanine nucleotide-binding protein-like 3 (nucleolar)-like"/>
    <property type="match status" value="1"/>
</dbReference>
<feature type="domain" description="CP-type G" evidence="8">
    <location>
        <begin position="136"/>
        <end position="324"/>
    </location>
</feature>
<dbReference type="InterPro" id="IPR023179">
    <property type="entry name" value="GTP-bd_ortho_bundle_sf"/>
</dbReference>
<keyword evidence="4" id="KW-0342">GTP-binding</keyword>
<dbReference type="Gene3D" id="1.10.1580.10">
    <property type="match status" value="1"/>
</dbReference>
<dbReference type="GO" id="GO:0005525">
    <property type="term" value="F:GTP binding"/>
    <property type="evidence" value="ECO:0007669"/>
    <property type="project" value="UniProtKB-KW"/>
</dbReference>
<dbReference type="Gene3D" id="3.40.50.300">
    <property type="entry name" value="P-loop containing nucleotide triphosphate hydrolases"/>
    <property type="match status" value="1"/>
</dbReference>
<dbReference type="GO" id="GO:0005730">
    <property type="term" value="C:nucleolus"/>
    <property type="evidence" value="ECO:0007669"/>
    <property type="project" value="TreeGrafter"/>
</dbReference>
<dbReference type="Pfam" id="PF08701">
    <property type="entry name" value="GN3L_Grn1"/>
    <property type="match status" value="1"/>
</dbReference>
<protein>
    <recommendedName>
        <fullName evidence="6">Guanine nucleotide-binding protein-like 3 homolog</fullName>
    </recommendedName>
</protein>
<evidence type="ECO:0000256" key="7">
    <source>
        <dbReference type="SAM" id="MobiDB-lite"/>
    </source>
</evidence>
<dbReference type="AlphaFoldDB" id="A0A8S1C1R3"/>
<organism evidence="9 10">
    <name type="scientific">Cloeon dipterum</name>
    <dbReference type="NCBI Taxonomy" id="197152"/>
    <lineage>
        <taxon>Eukaryota</taxon>
        <taxon>Metazoa</taxon>
        <taxon>Ecdysozoa</taxon>
        <taxon>Arthropoda</taxon>
        <taxon>Hexapoda</taxon>
        <taxon>Insecta</taxon>
        <taxon>Pterygota</taxon>
        <taxon>Palaeoptera</taxon>
        <taxon>Ephemeroptera</taxon>
        <taxon>Pisciforma</taxon>
        <taxon>Baetidae</taxon>
        <taxon>Cloeon</taxon>
    </lineage>
</organism>
<evidence type="ECO:0000256" key="6">
    <source>
        <dbReference type="ARBA" id="ARBA00069022"/>
    </source>
</evidence>
<comment type="subcellular location">
    <subcellularLocation>
        <location evidence="1">Nucleus</location>
    </subcellularLocation>
</comment>
<sequence length="431" mass="48456">MAKLCLKKGSKRVLASRRYKIEKRVKEHNKKLKKEAKKKDNKINRKPVQIPNICPFKEQILAEVENLKAQQEKEREAKRLQMREERTKQKDVLAKGGLEGLVNSAEKRGSEHETAVDKEHANFPGIFTDTTVKTFYKEFRKVLNNADVILEVLDARDPLGTRCPTVEKEVVEGSRKKLVIVLNKADLVPRDVLNQWLKYLRRSFPTIPFKASTQQQGQKLSTGGGRKRKMVSTLTQAEMEGSPCVGAELLMGLLANYCRNKDIKTSITVGIVGLPNVGKSSIINSLKRSRACNVGALPGITKTMQQVQLDSRVKLLDSPGIVFATGDMSDASIALKNALRLDNLEDYFKPAEAILQRANKDQLKSIYNIDEDFTSTDHFLSLMGKAMGRYRKGGVPDGRAAARTLIHDWNTGKIKYYVLPPEETSEDVHIR</sequence>
<evidence type="ECO:0000256" key="5">
    <source>
        <dbReference type="ARBA" id="ARBA00023242"/>
    </source>
</evidence>
<reference evidence="9 10" key="1">
    <citation type="submission" date="2020-04" db="EMBL/GenBank/DDBJ databases">
        <authorList>
            <person name="Alioto T."/>
            <person name="Alioto T."/>
            <person name="Gomez Garrido J."/>
        </authorList>
    </citation>
    <scope>NUCLEOTIDE SEQUENCE [LARGE SCALE GENOMIC DNA]</scope>
</reference>
<evidence type="ECO:0000256" key="2">
    <source>
        <dbReference type="ARBA" id="ARBA00022741"/>
    </source>
</evidence>
<evidence type="ECO:0000256" key="3">
    <source>
        <dbReference type="ARBA" id="ARBA00023054"/>
    </source>
</evidence>
<dbReference type="OrthoDB" id="444945at2759"/>
<evidence type="ECO:0000256" key="1">
    <source>
        <dbReference type="ARBA" id="ARBA00004123"/>
    </source>
</evidence>
<gene>
    <name evidence="9" type="ORF">CLODIP_2_CD14834</name>
</gene>
<keyword evidence="10" id="KW-1185">Reference proteome</keyword>
<proteinExistence type="predicted"/>
<evidence type="ECO:0000313" key="10">
    <source>
        <dbReference type="Proteomes" id="UP000494165"/>
    </source>
</evidence>
<dbReference type="EMBL" id="CADEPI010000011">
    <property type="protein sequence ID" value="CAB3363173.1"/>
    <property type="molecule type" value="Genomic_DNA"/>
</dbReference>
<dbReference type="PROSITE" id="PS51721">
    <property type="entry name" value="G_CP"/>
    <property type="match status" value="1"/>
</dbReference>
<dbReference type="InterPro" id="IPR006073">
    <property type="entry name" value="GTP-bd"/>
</dbReference>
<dbReference type="PRINTS" id="PR00326">
    <property type="entry name" value="GTP1OBG"/>
</dbReference>
<keyword evidence="5" id="KW-0539">Nucleus</keyword>
<evidence type="ECO:0000313" key="9">
    <source>
        <dbReference type="EMBL" id="CAB3363173.1"/>
    </source>
</evidence>
<feature type="region of interest" description="Disordered" evidence="7">
    <location>
        <begin position="28"/>
        <end position="47"/>
    </location>
</feature>
<dbReference type="Proteomes" id="UP000494165">
    <property type="component" value="Unassembled WGS sequence"/>
</dbReference>
<dbReference type="InterPro" id="IPR027417">
    <property type="entry name" value="P-loop_NTPase"/>
</dbReference>
<dbReference type="FunFam" id="3.40.50.300:FF:000493">
    <property type="entry name" value="Guanine nucleotide-binding protein-like 3-like protein"/>
    <property type="match status" value="1"/>
</dbReference>
<keyword evidence="3" id="KW-0175">Coiled coil</keyword>
<comment type="caution">
    <text evidence="9">The sequence shown here is derived from an EMBL/GenBank/DDBJ whole genome shotgun (WGS) entry which is preliminary data.</text>
</comment>
<dbReference type="PANTHER" id="PTHR11089:SF30">
    <property type="entry name" value="GUANINE NUCLEOTIDE-BINDING PROTEIN-LIKE 3 HOMOLOG"/>
    <property type="match status" value="1"/>
</dbReference>
<dbReference type="SUPFAM" id="SSF52540">
    <property type="entry name" value="P-loop containing nucleoside triphosphate hydrolases"/>
    <property type="match status" value="1"/>
</dbReference>
<dbReference type="Pfam" id="PF01926">
    <property type="entry name" value="MMR_HSR1"/>
    <property type="match status" value="1"/>
</dbReference>
<evidence type="ECO:0000256" key="4">
    <source>
        <dbReference type="ARBA" id="ARBA00023134"/>
    </source>
</evidence>
<dbReference type="CDD" id="cd04178">
    <property type="entry name" value="Nucleostemin_like"/>
    <property type="match status" value="1"/>
</dbReference>
<dbReference type="InterPro" id="IPR050755">
    <property type="entry name" value="TRAFAC_YlqF/YawG_RiboMat"/>
</dbReference>
<evidence type="ECO:0000259" key="8">
    <source>
        <dbReference type="PROSITE" id="PS51721"/>
    </source>
</evidence>
<dbReference type="PANTHER" id="PTHR11089">
    <property type="entry name" value="GTP-BINDING PROTEIN-RELATED"/>
    <property type="match status" value="1"/>
</dbReference>
<keyword evidence="2" id="KW-0547">Nucleotide-binding</keyword>
<name>A0A8S1C1R3_9INSE</name>
<accession>A0A8S1C1R3</accession>
<dbReference type="InterPro" id="IPR014813">
    <property type="entry name" value="Gnl3_N_dom"/>
</dbReference>